<keyword evidence="14" id="KW-1185">Reference proteome</keyword>
<evidence type="ECO:0000313" key="14">
    <source>
        <dbReference type="Proteomes" id="UP000009374"/>
    </source>
</evidence>
<dbReference type="PROSITE" id="PS50109">
    <property type="entry name" value="HIS_KIN"/>
    <property type="match status" value="1"/>
</dbReference>
<evidence type="ECO:0000313" key="13">
    <source>
        <dbReference type="EMBL" id="EES52585.1"/>
    </source>
</evidence>
<protein>
    <recommendedName>
        <fullName evidence="3">histidine kinase</fullName>
        <ecNumber evidence="3">2.7.13.3</ecNumber>
    </recommendedName>
</protein>
<dbReference type="InterPro" id="IPR050980">
    <property type="entry name" value="2C_sensor_his_kinase"/>
</dbReference>
<dbReference type="GO" id="GO:0000155">
    <property type="term" value="F:phosphorelay sensor kinase activity"/>
    <property type="evidence" value="ECO:0007669"/>
    <property type="project" value="InterPro"/>
</dbReference>
<dbReference type="EMBL" id="GG693875">
    <property type="protein sequence ID" value="EES52585.1"/>
    <property type="molecule type" value="Genomic_DNA"/>
</dbReference>
<dbReference type="SMART" id="SM00387">
    <property type="entry name" value="HATPase_c"/>
    <property type="match status" value="1"/>
</dbReference>
<comment type="catalytic activity">
    <reaction evidence="1">
        <text>ATP + protein L-histidine = ADP + protein N-phospho-L-histidine.</text>
        <dbReference type="EC" id="2.7.13.3"/>
    </reaction>
</comment>
<dbReference type="Gene3D" id="3.30.565.10">
    <property type="entry name" value="Histidine kinase-like ATPase, C-terminal domain"/>
    <property type="match status" value="1"/>
</dbReference>
<feature type="transmembrane region" description="Helical" evidence="10">
    <location>
        <begin position="157"/>
        <end position="179"/>
    </location>
</feature>
<dbReference type="EC" id="2.7.13.3" evidence="3"/>
<keyword evidence="10" id="KW-0472">Membrane</keyword>
<dbReference type="Proteomes" id="UP000009374">
    <property type="component" value="Unassembled WGS sequence"/>
</dbReference>
<keyword evidence="6" id="KW-0808">Transferase</keyword>
<evidence type="ECO:0000256" key="1">
    <source>
        <dbReference type="ARBA" id="ARBA00000085"/>
    </source>
</evidence>
<evidence type="ECO:0000259" key="12">
    <source>
        <dbReference type="PROSITE" id="PS50885"/>
    </source>
</evidence>
<dbReference type="InterPro" id="IPR005467">
    <property type="entry name" value="His_kinase_dom"/>
</dbReference>
<dbReference type="SMART" id="SM00388">
    <property type="entry name" value="HisKA"/>
    <property type="match status" value="1"/>
</dbReference>
<dbReference type="AlphaFoldDB" id="C6HXX3"/>
<evidence type="ECO:0000256" key="6">
    <source>
        <dbReference type="ARBA" id="ARBA00022679"/>
    </source>
</evidence>
<evidence type="ECO:0000256" key="3">
    <source>
        <dbReference type="ARBA" id="ARBA00012438"/>
    </source>
</evidence>
<sequence length="491" mass="55270">MTKRLFLRLLGISLSLSLILEILILMGVRNLNERGEGPLRNPVLKIAGRLLERSTDYPAGLSTFNRMRQSLGFPPVVAWVLDQKGRILASTPPSRPLPLKWKDLSLPPSIHDVSAHFPYFELLPDLALLRLDRPTPTYLLLELQNKRLHRLRLEEEALILFLGMVASAFSGLFFTFLLLREKSLEARQVIASLTRGELGARFSITRLDEVGELMILFNRMAETIEDLVSRIRKNDLARRDLLEELGHDLRTPLTSLKTAAETLIHHGHSMPPEEQGRFARIILEESRYLGHMIEDLFFIAEMETPEQQKDEETVDLTTIIREGMELAGLSAEATEKGIRWEYEGRDHPLKVRGSPLLFRRLFQNAFQNAVRHAASRITVITTTEKSPSGKAVKVLIIDDGPGISADTIATFGMRRSTRSGDPKRSEAATSLGLGSVIIVTVARLFGGEAKIRRRSETERPTGTELTILFPAMETPGALLTFSRIEEENNFQ</sequence>
<evidence type="ECO:0000256" key="9">
    <source>
        <dbReference type="ARBA" id="ARBA00022840"/>
    </source>
</evidence>
<dbReference type="Pfam" id="PF00512">
    <property type="entry name" value="HisKA"/>
    <property type="match status" value="1"/>
</dbReference>
<dbReference type="Gene3D" id="6.10.340.10">
    <property type="match status" value="1"/>
</dbReference>
<dbReference type="GO" id="GO:0005524">
    <property type="term" value="F:ATP binding"/>
    <property type="evidence" value="ECO:0007669"/>
    <property type="project" value="UniProtKB-KW"/>
</dbReference>
<dbReference type="InterPro" id="IPR036097">
    <property type="entry name" value="HisK_dim/P_sf"/>
</dbReference>
<keyword evidence="10" id="KW-1133">Transmembrane helix</keyword>
<keyword evidence="4" id="KW-1003">Cell membrane</keyword>
<proteinExistence type="predicted"/>
<evidence type="ECO:0000256" key="2">
    <source>
        <dbReference type="ARBA" id="ARBA00004651"/>
    </source>
</evidence>
<gene>
    <name evidence="13" type="ORF">UBAL3_93200087</name>
</gene>
<dbReference type="PROSITE" id="PS50885">
    <property type="entry name" value="HAMP"/>
    <property type="match status" value="1"/>
</dbReference>
<evidence type="ECO:0000256" key="7">
    <source>
        <dbReference type="ARBA" id="ARBA00022741"/>
    </source>
</evidence>
<keyword evidence="7" id="KW-0547">Nucleotide-binding</keyword>
<keyword evidence="9" id="KW-0067">ATP-binding</keyword>
<evidence type="ECO:0000256" key="5">
    <source>
        <dbReference type="ARBA" id="ARBA00022553"/>
    </source>
</evidence>
<dbReference type="InterPro" id="IPR036890">
    <property type="entry name" value="HATPase_C_sf"/>
</dbReference>
<dbReference type="InterPro" id="IPR003660">
    <property type="entry name" value="HAMP_dom"/>
</dbReference>
<feature type="domain" description="HAMP" evidence="12">
    <location>
        <begin position="185"/>
        <end position="229"/>
    </location>
</feature>
<comment type="subcellular location">
    <subcellularLocation>
        <location evidence="2">Cell membrane</location>
        <topology evidence="2">Multi-pass membrane protein</topology>
    </subcellularLocation>
</comment>
<keyword evidence="10" id="KW-0812">Transmembrane</keyword>
<dbReference type="PANTHER" id="PTHR44936:SF10">
    <property type="entry name" value="SENSOR PROTEIN RSTB"/>
    <property type="match status" value="1"/>
</dbReference>
<accession>C6HXX3</accession>
<dbReference type="GO" id="GO:0005886">
    <property type="term" value="C:plasma membrane"/>
    <property type="evidence" value="ECO:0007669"/>
    <property type="project" value="UniProtKB-SubCell"/>
</dbReference>
<dbReference type="InterPro" id="IPR003661">
    <property type="entry name" value="HisK_dim/P_dom"/>
</dbReference>
<evidence type="ECO:0000256" key="10">
    <source>
        <dbReference type="SAM" id="Phobius"/>
    </source>
</evidence>
<evidence type="ECO:0000256" key="8">
    <source>
        <dbReference type="ARBA" id="ARBA00022777"/>
    </source>
</evidence>
<dbReference type="CDD" id="cd06225">
    <property type="entry name" value="HAMP"/>
    <property type="match status" value="1"/>
</dbReference>
<organism evidence="13 14">
    <name type="scientific">Leptospirillum ferrodiazotrophum</name>
    <dbReference type="NCBI Taxonomy" id="412449"/>
    <lineage>
        <taxon>Bacteria</taxon>
        <taxon>Pseudomonadati</taxon>
        <taxon>Nitrospirota</taxon>
        <taxon>Nitrospiria</taxon>
        <taxon>Nitrospirales</taxon>
        <taxon>Nitrospiraceae</taxon>
        <taxon>Leptospirillum</taxon>
    </lineage>
</organism>
<feature type="domain" description="Histidine kinase" evidence="11">
    <location>
        <begin position="244"/>
        <end position="473"/>
    </location>
</feature>
<dbReference type="SUPFAM" id="SSF55874">
    <property type="entry name" value="ATPase domain of HSP90 chaperone/DNA topoisomerase II/histidine kinase"/>
    <property type="match status" value="1"/>
</dbReference>
<reference evidence="13 14" key="1">
    <citation type="journal article" date="2009" name="Appl. Environ. Microbiol.">
        <title>Community genomic and proteomic analyses of chemoautotrophic iron-oxidizing "Leptospirillum rubarum" (Group II) and "Leptospirillum ferrodiazotrophum" (Group III) bacteria in acid mine drainage biofilms.</title>
        <authorList>
            <person name="Goltsman D.S."/>
            <person name="Denef V.J."/>
            <person name="Singer S.W."/>
            <person name="VerBerkmoes N.C."/>
            <person name="Lefsrud M."/>
            <person name="Mueller R.S."/>
            <person name="Dick G.J."/>
            <person name="Sun C.L."/>
            <person name="Wheeler K.E."/>
            <person name="Zemla A."/>
            <person name="Baker B.J."/>
            <person name="Hauser L."/>
            <person name="Land M."/>
            <person name="Shah M.B."/>
            <person name="Thelen M.P."/>
            <person name="Hettich R.L."/>
            <person name="Banfield J.F."/>
        </authorList>
    </citation>
    <scope>NUCLEOTIDE SEQUENCE [LARGE SCALE GENOMIC DNA]</scope>
</reference>
<name>C6HXX3_9BACT</name>
<dbReference type="SUPFAM" id="SSF47384">
    <property type="entry name" value="Homodimeric domain of signal transducing histidine kinase"/>
    <property type="match status" value="1"/>
</dbReference>
<keyword evidence="8 13" id="KW-0418">Kinase</keyword>
<evidence type="ECO:0000256" key="4">
    <source>
        <dbReference type="ARBA" id="ARBA00022475"/>
    </source>
</evidence>
<dbReference type="PANTHER" id="PTHR44936">
    <property type="entry name" value="SENSOR PROTEIN CREC"/>
    <property type="match status" value="1"/>
</dbReference>
<keyword evidence="5" id="KW-0597">Phosphoprotein</keyword>
<dbReference type="InterPro" id="IPR003594">
    <property type="entry name" value="HATPase_dom"/>
</dbReference>
<dbReference type="CDD" id="cd00082">
    <property type="entry name" value="HisKA"/>
    <property type="match status" value="1"/>
</dbReference>
<evidence type="ECO:0000259" key="11">
    <source>
        <dbReference type="PROSITE" id="PS50109"/>
    </source>
</evidence>
<dbReference type="Gene3D" id="1.10.287.130">
    <property type="match status" value="1"/>
</dbReference>
<dbReference type="Pfam" id="PF02518">
    <property type="entry name" value="HATPase_c"/>
    <property type="match status" value="1"/>
</dbReference>
<feature type="transmembrane region" description="Helical" evidence="10">
    <location>
        <begin position="6"/>
        <end position="28"/>
    </location>
</feature>